<accession>A0A4U8USA4</accession>
<feature type="compositionally biased region" description="Polar residues" evidence="1">
    <location>
        <begin position="134"/>
        <end position="149"/>
    </location>
</feature>
<dbReference type="EMBL" id="AZBU02000001">
    <property type="protein sequence ID" value="TMS35027.1"/>
    <property type="molecule type" value="Genomic_DNA"/>
</dbReference>
<comment type="caution">
    <text evidence="2">The sequence shown here is derived from an EMBL/GenBank/DDBJ whole genome shotgun (WGS) entry which is preliminary data.</text>
</comment>
<evidence type="ECO:0000256" key="1">
    <source>
        <dbReference type="SAM" id="MobiDB-lite"/>
    </source>
</evidence>
<evidence type="ECO:0000313" key="3">
    <source>
        <dbReference type="Proteomes" id="UP000298663"/>
    </source>
</evidence>
<reference evidence="2 3" key="2">
    <citation type="journal article" date="2019" name="G3 (Bethesda)">
        <title>Hybrid Assembly of the Genome of the Entomopathogenic Nematode Steinernema carpocapsae Identifies the X-Chromosome.</title>
        <authorList>
            <person name="Serra L."/>
            <person name="Macchietto M."/>
            <person name="Macias-Munoz A."/>
            <person name="McGill C.J."/>
            <person name="Rodriguez I.M."/>
            <person name="Rodriguez B."/>
            <person name="Murad R."/>
            <person name="Mortazavi A."/>
        </authorList>
    </citation>
    <scope>NUCLEOTIDE SEQUENCE [LARGE SCALE GENOMIC DNA]</scope>
    <source>
        <strain evidence="2 3">ALL</strain>
    </source>
</reference>
<protein>
    <submittedName>
        <fullName evidence="2">Uncharacterized protein</fullName>
    </submittedName>
</protein>
<proteinExistence type="predicted"/>
<name>A0A4U8USA4_STECR</name>
<dbReference type="EMBL" id="CM016762">
    <property type="protein sequence ID" value="TMS35027.1"/>
    <property type="molecule type" value="Genomic_DNA"/>
</dbReference>
<keyword evidence="3" id="KW-1185">Reference proteome</keyword>
<organism evidence="2 3">
    <name type="scientific">Steinernema carpocapsae</name>
    <name type="common">Entomopathogenic nematode</name>
    <dbReference type="NCBI Taxonomy" id="34508"/>
    <lineage>
        <taxon>Eukaryota</taxon>
        <taxon>Metazoa</taxon>
        <taxon>Ecdysozoa</taxon>
        <taxon>Nematoda</taxon>
        <taxon>Chromadorea</taxon>
        <taxon>Rhabditida</taxon>
        <taxon>Tylenchina</taxon>
        <taxon>Panagrolaimomorpha</taxon>
        <taxon>Strongyloidoidea</taxon>
        <taxon>Steinernematidae</taxon>
        <taxon>Steinernema</taxon>
    </lineage>
</organism>
<dbReference type="AlphaFoldDB" id="A0A4U8USA4"/>
<evidence type="ECO:0000313" key="2">
    <source>
        <dbReference type="EMBL" id="TMS35027.1"/>
    </source>
</evidence>
<dbReference type="Proteomes" id="UP000298663">
    <property type="component" value="Chromosome X"/>
</dbReference>
<gene>
    <name evidence="2" type="ORF">L596_002509</name>
</gene>
<feature type="region of interest" description="Disordered" evidence="1">
    <location>
        <begin position="134"/>
        <end position="157"/>
    </location>
</feature>
<sequence>MKRKAAGLNIFVPDQGFDNMRQPSSSVAVSGTALGSNHNVLSSFENCEITKSKFQLQNCLIGELAPEHPERSRSSSVRRKSAPTIEISEEEQAALDIDFFVTNNNEAYVILPAVDQKTNKMMLSNALENLARTQSVKNGSQNGKSSPRRTSVVGGVFDVSPRNSMGDIKKLRKESMLPQTIRKRKDSNEIECVFNIRHQQVFQSVTCPSRCCWPLVTPYPSRVFPKRSRS</sequence>
<reference evidence="2 3" key="1">
    <citation type="journal article" date="2015" name="Genome Biol.">
        <title>Comparative genomics of Steinernema reveals deeply conserved gene regulatory networks.</title>
        <authorList>
            <person name="Dillman A.R."/>
            <person name="Macchietto M."/>
            <person name="Porter C.F."/>
            <person name="Rogers A."/>
            <person name="Williams B."/>
            <person name="Antoshechkin I."/>
            <person name="Lee M.M."/>
            <person name="Goodwin Z."/>
            <person name="Lu X."/>
            <person name="Lewis E.E."/>
            <person name="Goodrich-Blair H."/>
            <person name="Stock S.P."/>
            <person name="Adams B.J."/>
            <person name="Sternberg P.W."/>
            <person name="Mortazavi A."/>
        </authorList>
    </citation>
    <scope>NUCLEOTIDE SEQUENCE [LARGE SCALE GENOMIC DNA]</scope>
    <source>
        <strain evidence="2 3">ALL</strain>
    </source>
</reference>